<dbReference type="GO" id="GO:0005886">
    <property type="term" value="C:plasma membrane"/>
    <property type="evidence" value="ECO:0007669"/>
    <property type="project" value="UniProtKB-SubCell"/>
</dbReference>
<dbReference type="Gene3D" id="3.40.1710.10">
    <property type="entry name" value="abc type-2 transporter like domain"/>
    <property type="match status" value="1"/>
</dbReference>
<keyword evidence="5 6" id="KW-0472">Membrane</keyword>
<dbReference type="OrthoDB" id="9774039at2"/>
<evidence type="ECO:0000256" key="3">
    <source>
        <dbReference type="ARBA" id="ARBA00022692"/>
    </source>
</evidence>
<accession>A0A558ASP4</accession>
<dbReference type="PANTHER" id="PTHR30294:SF29">
    <property type="entry name" value="MULTIDRUG ABC TRANSPORTER PERMEASE YBHS-RELATED"/>
    <property type="match status" value="1"/>
</dbReference>
<name>A0A558ASP4_9STAP</name>
<feature type="transmembrane region" description="Helical" evidence="6">
    <location>
        <begin position="295"/>
        <end position="314"/>
    </location>
</feature>
<reference evidence="8 9" key="1">
    <citation type="submission" date="2019-07" db="EMBL/GenBank/DDBJ databases">
        <title>Salinicoccus cyprini sp. nov., isolated from gastro-intestinal tract of mirror carp, Cyprinus carpio var. specularis, collected from Gobind Sagar Reservoir, Himachal Pradesh, India.</title>
        <authorList>
            <person name="Talwar C."/>
            <person name="Singh A.K."/>
            <person name="Lal R."/>
            <person name="Negi R.K."/>
        </authorList>
    </citation>
    <scope>NUCLEOTIDE SEQUENCE [LARGE SCALE GENOMIC DNA]</scope>
    <source>
        <strain evidence="8 9">CT19</strain>
    </source>
</reference>
<evidence type="ECO:0000256" key="6">
    <source>
        <dbReference type="SAM" id="Phobius"/>
    </source>
</evidence>
<evidence type="ECO:0000256" key="2">
    <source>
        <dbReference type="ARBA" id="ARBA00022475"/>
    </source>
</evidence>
<dbReference type="EMBL" id="VMSJ01000004">
    <property type="protein sequence ID" value="TVT27292.1"/>
    <property type="molecule type" value="Genomic_DNA"/>
</dbReference>
<organism evidence="8 9">
    <name type="scientific">Salinicoccus cyprini</name>
    <dbReference type="NCBI Taxonomy" id="2493691"/>
    <lineage>
        <taxon>Bacteria</taxon>
        <taxon>Bacillati</taxon>
        <taxon>Bacillota</taxon>
        <taxon>Bacilli</taxon>
        <taxon>Bacillales</taxon>
        <taxon>Staphylococcaceae</taxon>
        <taxon>Salinicoccus</taxon>
    </lineage>
</organism>
<feature type="transmembrane region" description="Helical" evidence="6">
    <location>
        <begin position="349"/>
        <end position="368"/>
    </location>
</feature>
<dbReference type="InterPro" id="IPR013525">
    <property type="entry name" value="ABC2_TM"/>
</dbReference>
<evidence type="ECO:0000313" key="9">
    <source>
        <dbReference type="Proteomes" id="UP000315103"/>
    </source>
</evidence>
<feature type="transmembrane region" description="Helical" evidence="6">
    <location>
        <begin position="262"/>
        <end position="283"/>
    </location>
</feature>
<feature type="transmembrane region" description="Helical" evidence="6">
    <location>
        <begin position="184"/>
        <end position="205"/>
    </location>
</feature>
<dbReference type="AlphaFoldDB" id="A0A558ASP4"/>
<keyword evidence="3 6" id="KW-0812">Transmembrane</keyword>
<feature type="transmembrane region" description="Helical" evidence="6">
    <location>
        <begin position="226"/>
        <end position="250"/>
    </location>
</feature>
<evidence type="ECO:0000256" key="4">
    <source>
        <dbReference type="ARBA" id="ARBA00022989"/>
    </source>
</evidence>
<protein>
    <submittedName>
        <fullName evidence="8">ABC transporter permease</fullName>
    </submittedName>
</protein>
<sequence>MTVFKSILLHFWKYKYLMLIFLTAFFIFAFGFSQNSGGQAYESEALDLKVIDQSRSEISRGFIDYLSSDNTVEVVDDSTDFGALEEEIFLGISDGIIRIPSNLEERLADAAPAVEVISDQRGMAHLQIENVVNRYFIFLDAEQSTSSEVDIEQMNALLADGVPVELHESVDVASQNNFSYMSTFISFAGYWIMLFLLIIVGNVMSEFNTTELRQRIDVSPMPTRTLMVQMISAQTVIGLFVVCFMLYGGIMLRAGHLEGIPLVKMFVALVLITSFTLSIHYVIGALTTNKFIINGLANFLAIGMAFMSGIMVPLEIMGETAQNIAHYLPLYHFTQIYAEPDISWTDSSFPILIVVLYTAAFLIIGMILENKKKIAS</sequence>
<dbReference type="Pfam" id="PF12698">
    <property type="entry name" value="ABC2_membrane_3"/>
    <property type="match status" value="1"/>
</dbReference>
<keyword evidence="2" id="KW-1003">Cell membrane</keyword>
<dbReference type="PANTHER" id="PTHR30294">
    <property type="entry name" value="MEMBRANE COMPONENT OF ABC TRANSPORTER YHHJ-RELATED"/>
    <property type="match status" value="1"/>
</dbReference>
<comment type="subcellular location">
    <subcellularLocation>
        <location evidence="1">Cell membrane</location>
        <topology evidence="1">Multi-pass membrane protein</topology>
    </subcellularLocation>
</comment>
<keyword evidence="9" id="KW-1185">Reference proteome</keyword>
<keyword evidence="4 6" id="KW-1133">Transmembrane helix</keyword>
<evidence type="ECO:0000259" key="7">
    <source>
        <dbReference type="Pfam" id="PF12698"/>
    </source>
</evidence>
<proteinExistence type="predicted"/>
<evidence type="ECO:0000256" key="5">
    <source>
        <dbReference type="ARBA" id="ARBA00023136"/>
    </source>
</evidence>
<comment type="caution">
    <text evidence="8">The sequence shown here is derived from an EMBL/GenBank/DDBJ whole genome shotgun (WGS) entry which is preliminary data.</text>
</comment>
<gene>
    <name evidence="8" type="ORF">FO441_09620</name>
</gene>
<evidence type="ECO:0000256" key="1">
    <source>
        <dbReference type="ARBA" id="ARBA00004651"/>
    </source>
</evidence>
<dbReference type="GO" id="GO:0140359">
    <property type="term" value="F:ABC-type transporter activity"/>
    <property type="evidence" value="ECO:0007669"/>
    <property type="project" value="InterPro"/>
</dbReference>
<dbReference type="Proteomes" id="UP000315103">
    <property type="component" value="Unassembled WGS sequence"/>
</dbReference>
<dbReference type="InterPro" id="IPR051449">
    <property type="entry name" value="ABC-2_transporter_component"/>
</dbReference>
<dbReference type="RefSeq" id="WP_145289282.1">
    <property type="nucleotide sequence ID" value="NZ_VMSJ01000004.1"/>
</dbReference>
<feature type="domain" description="ABC-2 type transporter transmembrane" evidence="7">
    <location>
        <begin position="17"/>
        <end position="365"/>
    </location>
</feature>
<evidence type="ECO:0000313" key="8">
    <source>
        <dbReference type="EMBL" id="TVT27292.1"/>
    </source>
</evidence>